<accession>A0A6J4I4P4</accession>
<evidence type="ECO:0000313" key="3">
    <source>
        <dbReference type="EMBL" id="CAA9241430.1"/>
    </source>
</evidence>
<feature type="transmembrane region" description="Helical" evidence="2">
    <location>
        <begin position="45"/>
        <end position="62"/>
    </location>
</feature>
<evidence type="ECO:0000256" key="1">
    <source>
        <dbReference type="SAM" id="MobiDB-lite"/>
    </source>
</evidence>
<dbReference type="AlphaFoldDB" id="A0A6J4I4P4"/>
<keyword evidence="2" id="KW-0812">Transmembrane</keyword>
<keyword evidence="2" id="KW-0472">Membrane</keyword>
<feature type="region of interest" description="Disordered" evidence="1">
    <location>
        <begin position="66"/>
        <end position="90"/>
    </location>
</feature>
<keyword evidence="2" id="KW-1133">Transmembrane helix</keyword>
<proteinExistence type="predicted"/>
<feature type="compositionally biased region" description="Basic residues" evidence="1">
    <location>
        <begin position="66"/>
        <end position="75"/>
    </location>
</feature>
<evidence type="ECO:0000256" key="2">
    <source>
        <dbReference type="SAM" id="Phobius"/>
    </source>
</evidence>
<organism evidence="3">
    <name type="scientific">uncultured Arthrobacter sp</name>
    <dbReference type="NCBI Taxonomy" id="114050"/>
    <lineage>
        <taxon>Bacteria</taxon>
        <taxon>Bacillati</taxon>
        <taxon>Actinomycetota</taxon>
        <taxon>Actinomycetes</taxon>
        <taxon>Micrococcales</taxon>
        <taxon>Micrococcaceae</taxon>
        <taxon>Arthrobacter</taxon>
        <taxon>environmental samples</taxon>
    </lineage>
</organism>
<name>A0A6J4I4P4_9MICC</name>
<dbReference type="RefSeq" id="WP_294567511.1">
    <property type="nucleotide sequence ID" value="NZ_CADCTE010000097.1"/>
</dbReference>
<dbReference type="EMBL" id="CADCTE010000097">
    <property type="protein sequence ID" value="CAA9241430.1"/>
    <property type="molecule type" value="Genomic_DNA"/>
</dbReference>
<protein>
    <submittedName>
        <fullName evidence="3">Uncharacterized protein</fullName>
    </submittedName>
</protein>
<gene>
    <name evidence="3" type="ORF">AVDCRST_MAG83-1606</name>
</gene>
<feature type="transmembrane region" description="Helical" evidence="2">
    <location>
        <begin position="20"/>
        <end position="39"/>
    </location>
</feature>
<sequence>MSGTSPNPVLARQDLRKSLLLLGGFTAALCWWIGLTGFINSGGGAAVFFGIPVLLTLGAFLASRRRKPRAPKHLQKPATGRPSSAFSEGQ</sequence>
<reference evidence="3" key="1">
    <citation type="submission" date="2020-02" db="EMBL/GenBank/DDBJ databases">
        <authorList>
            <person name="Meier V. D."/>
        </authorList>
    </citation>
    <scope>NUCLEOTIDE SEQUENCE</scope>
    <source>
        <strain evidence="3">AVDCRST_MAG83</strain>
    </source>
</reference>
<feature type="compositionally biased region" description="Polar residues" evidence="1">
    <location>
        <begin position="81"/>
        <end position="90"/>
    </location>
</feature>